<dbReference type="EMBL" id="CARXXK010000001">
    <property type="protein sequence ID" value="CAI6344588.1"/>
    <property type="molecule type" value="Genomic_DNA"/>
</dbReference>
<evidence type="ECO:0000259" key="9">
    <source>
        <dbReference type="PROSITE" id="PS50006"/>
    </source>
</evidence>
<evidence type="ECO:0000256" key="2">
    <source>
        <dbReference type="ARBA" id="ARBA00004286"/>
    </source>
</evidence>
<keyword evidence="5" id="KW-0234">DNA repair</keyword>
<sequence length="708" mass="79278">MDCRKTRDTSLSQSMSIPTLMNVKTREYYDVLNKRTQLVGRAGFGADLEISDDTSISRCHAELILVKEVVGSQVKLFLTLVDKKSKYGTFINALDKQIESNITKVLNFGDTIRFGIMNSIWTVEEYPLMACPSTLRTAEKEALKHLMTKMGGQVSRDWSVECTHLCMNSVTVTEKVLLCLASAKSIVPLQYFIDLCKALSPDSLSEVPFCMDYKPKLVESLLNPNSLSLDVNNKRKTLFSGKTFICSTVNQLNRLSKLVKLAGGEIMNYSDGILSDDDILSCTQYILLQQDPHNEENDYMYQQILEKLKIANKRSIPENDIGFAVIFSNTTKHCNSDFNVSLVNLESQSNLIKSQESVVLAPETEVLTVNDSEIFSVNTIPDSLPNTIPDSLPNTIPDSHPNTIPDSHPNTESAFKRPLEVVSDSEEMMLPTKRPLLANSEEKNNTIQTIRMEEDLKPFQNLIEPTPSSSNHDVQSHIPKTQAVDNTFTNDNLCLTTASSSQYISSTSKLSAWLQGTVADNNVNNTNNLQSKTVENLAVPTKRKISNDHPVFNNENEDPFNYMDIDEVEEHPKKKPKKRAMDSIFFPMVDISNNKSEPSKTVETNPNIAVDPNFIMNLLSEAKGTGQFIDASILSNISSANTHENTEYDYLLNSVIVETVSMVVSRPTQTANIIQGNNSNLRNFKKFKKKGPSMRIPYIVPMEFTQID</sequence>
<dbReference type="InterPro" id="IPR000253">
    <property type="entry name" value="FHA_dom"/>
</dbReference>
<dbReference type="Gene3D" id="2.60.200.20">
    <property type="match status" value="1"/>
</dbReference>
<keyword evidence="7" id="KW-0131">Cell cycle</keyword>
<dbReference type="Gene3D" id="3.40.50.10980">
    <property type="entry name" value="Nibrin, BRCT2 domain"/>
    <property type="match status" value="1"/>
</dbReference>
<organism evidence="10 11">
    <name type="scientific">Macrosiphum euphorbiae</name>
    <name type="common">potato aphid</name>
    <dbReference type="NCBI Taxonomy" id="13131"/>
    <lineage>
        <taxon>Eukaryota</taxon>
        <taxon>Metazoa</taxon>
        <taxon>Ecdysozoa</taxon>
        <taxon>Arthropoda</taxon>
        <taxon>Hexapoda</taxon>
        <taxon>Insecta</taxon>
        <taxon>Pterygota</taxon>
        <taxon>Neoptera</taxon>
        <taxon>Paraneoptera</taxon>
        <taxon>Hemiptera</taxon>
        <taxon>Sternorrhyncha</taxon>
        <taxon>Aphidomorpha</taxon>
        <taxon>Aphidoidea</taxon>
        <taxon>Aphididae</taxon>
        <taxon>Macrosiphini</taxon>
        <taxon>Macrosiphum</taxon>
    </lineage>
</organism>
<dbReference type="Pfam" id="PF16508">
    <property type="entry name" value="NIBRIN_BRCT_II"/>
    <property type="match status" value="1"/>
</dbReference>
<dbReference type="Pfam" id="PF12738">
    <property type="entry name" value="PTCB-BRCT"/>
    <property type="match status" value="1"/>
</dbReference>
<keyword evidence="6" id="KW-0539">Nucleus</keyword>
<dbReference type="GO" id="GO:0003684">
    <property type="term" value="F:damaged DNA binding"/>
    <property type="evidence" value="ECO:0007669"/>
    <property type="project" value="TreeGrafter"/>
</dbReference>
<dbReference type="GO" id="GO:0000724">
    <property type="term" value="P:double-strand break repair via homologous recombination"/>
    <property type="evidence" value="ECO:0007669"/>
    <property type="project" value="TreeGrafter"/>
</dbReference>
<dbReference type="InterPro" id="IPR008984">
    <property type="entry name" value="SMAD_FHA_dom_sf"/>
</dbReference>
<dbReference type="SUPFAM" id="SSF49879">
    <property type="entry name" value="SMAD/FHA domain"/>
    <property type="match status" value="1"/>
</dbReference>
<dbReference type="AlphaFoldDB" id="A0AAV0VK27"/>
<dbReference type="Gene3D" id="3.40.50.10190">
    <property type="entry name" value="BRCT domain"/>
    <property type="match status" value="1"/>
</dbReference>
<dbReference type="SUPFAM" id="SSF52113">
    <property type="entry name" value="BRCT domain"/>
    <property type="match status" value="1"/>
</dbReference>
<dbReference type="GO" id="GO:0005694">
    <property type="term" value="C:chromosome"/>
    <property type="evidence" value="ECO:0007669"/>
    <property type="project" value="UniProtKB-SubCell"/>
</dbReference>
<dbReference type="PROSITE" id="PS50006">
    <property type="entry name" value="FHA_DOMAIN"/>
    <property type="match status" value="1"/>
</dbReference>
<dbReference type="InterPro" id="IPR032429">
    <property type="entry name" value="Nibrin_BRCT2"/>
</dbReference>
<evidence type="ECO:0000256" key="6">
    <source>
        <dbReference type="ARBA" id="ARBA00023242"/>
    </source>
</evidence>
<dbReference type="CDD" id="cd17741">
    <property type="entry name" value="BRCT_nibrin"/>
    <property type="match status" value="1"/>
</dbReference>
<dbReference type="InterPro" id="IPR036420">
    <property type="entry name" value="BRCT_dom_sf"/>
</dbReference>
<keyword evidence="4" id="KW-0227">DNA damage</keyword>
<evidence type="ECO:0000256" key="8">
    <source>
        <dbReference type="ARBA" id="ARBA00044757"/>
    </source>
</evidence>
<dbReference type="InterPro" id="IPR001357">
    <property type="entry name" value="BRCT_dom"/>
</dbReference>
<comment type="similarity">
    <text evidence="8">Belongs to the Nibrin family.</text>
</comment>
<evidence type="ECO:0000256" key="5">
    <source>
        <dbReference type="ARBA" id="ARBA00023204"/>
    </source>
</evidence>
<protein>
    <recommendedName>
        <fullName evidence="9">FHA domain-containing protein</fullName>
    </recommendedName>
</protein>
<dbReference type="PANTHER" id="PTHR12162:SF0">
    <property type="entry name" value="NIBRIN"/>
    <property type="match status" value="1"/>
</dbReference>
<keyword evidence="11" id="KW-1185">Reference proteome</keyword>
<evidence type="ECO:0000256" key="1">
    <source>
        <dbReference type="ARBA" id="ARBA00004123"/>
    </source>
</evidence>
<evidence type="ECO:0000313" key="11">
    <source>
        <dbReference type="Proteomes" id="UP001160148"/>
    </source>
</evidence>
<evidence type="ECO:0000256" key="3">
    <source>
        <dbReference type="ARBA" id="ARBA00022454"/>
    </source>
</evidence>
<feature type="domain" description="FHA" evidence="9">
    <location>
        <begin position="37"/>
        <end position="92"/>
    </location>
</feature>
<dbReference type="InterPro" id="IPR040227">
    <property type="entry name" value="Nibrin-rel"/>
</dbReference>
<keyword evidence="3" id="KW-0158">Chromosome</keyword>
<dbReference type="GO" id="GO:0007095">
    <property type="term" value="P:mitotic G2 DNA damage checkpoint signaling"/>
    <property type="evidence" value="ECO:0007669"/>
    <property type="project" value="InterPro"/>
</dbReference>
<comment type="subcellular location">
    <subcellularLocation>
        <location evidence="2">Chromosome</location>
    </subcellularLocation>
    <subcellularLocation>
        <location evidence="1">Nucleus</location>
    </subcellularLocation>
</comment>
<dbReference type="InterPro" id="IPR043014">
    <property type="entry name" value="Nibrin_BRCT2_sf"/>
</dbReference>
<evidence type="ECO:0000256" key="7">
    <source>
        <dbReference type="ARBA" id="ARBA00023306"/>
    </source>
</evidence>
<dbReference type="Pfam" id="PF00498">
    <property type="entry name" value="FHA"/>
    <property type="match status" value="1"/>
</dbReference>
<comment type="caution">
    <text evidence="10">The sequence shown here is derived from an EMBL/GenBank/DDBJ whole genome shotgun (WGS) entry which is preliminary data.</text>
</comment>
<dbReference type="CDD" id="cd22667">
    <property type="entry name" value="FHA_NBN"/>
    <property type="match status" value="1"/>
</dbReference>
<dbReference type="GO" id="GO:0030870">
    <property type="term" value="C:Mre11 complex"/>
    <property type="evidence" value="ECO:0007669"/>
    <property type="project" value="InterPro"/>
</dbReference>
<evidence type="ECO:0000313" key="10">
    <source>
        <dbReference type="EMBL" id="CAI6344588.1"/>
    </source>
</evidence>
<gene>
    <name evidence="10" type="ORF">MEUPH1_LOCUS1706</name>
</gene>
<dbReference type="PANTHER" id="PTHR12162">
    <property type="entry name" value="NIBRIN-RELATED"/>
    <property type="match status" value="1"/>
</dbReference>
<evidence type="ECO:0000256" key="4">
    <source>
        <dbReference type="ARBA" id="ARBA00022763"/>
    </source>
</evidence>
<name>A0AAV0VK27_9HEMI</name>
<reference evidence="10 11" key="1">
    <citation type="submission" date="2023-01" db="EMBL/GenBank/DDBJ databases">
        <authorList>
            <person name="Whitehead M."/>
        </authorList>
    </citation>
    <scope>NUCLEOTIDE SEQUENCE [LARGE SCALE GENOMIC DNA]</scope>
</reference>
<accession>A0AAV0VK27</accession>
<dbReference type="Proteomes" id="UP001160148">
    <property type="component" value="Unassembled WGS sequence"/>
</dbReference>
<proteinExistence type="inferred from homology"/>